<reference evidence="2 3" key="1">
    <citation type="journal article" date="2011" name="Nat. Biotechnol.">
        <title>Comparative genomic analysis of the thermophilic biomass-degrading fungi Myceliophthora thermophila and Thielavia terrestris.</title>
        <authorList>
            <person name="Berka R.M."/>
            <person name="Grigoriev I.V."/>
            <person name="Otillar R."/>
            <person name="Salamov A."/>
            <person name="Grimwood J."/>
            <person name="Reid I."/>
            <person name="Ishmael N."/>
            <person name="John T."/>
            <person name="Darmond C."/>
            <person name="Moisan M.-C."/>
            <person name="Henrissat B."/>
            <person name="Coutinho P.M."/>
            <person name="Lombard V."/>
            <person name="Natvig D.O."/>
            <person name="Lindquist E."/>
            <person name="Schmutz J."/>
            <person name="Lucas S."/>
            <person name="Harris P."/>
            <person name="Powlowski J."/>
            <person name="Bellemare A."/>
            <person name="Taylor D."/>
            <person name="Butler G."/>
            <person name="de Vries R.P."/>
            <person name="Allijn I.E."/>
            <person name="van den Brink J."/>
            <person name="Ushinsky S."/>
            <person name="Storms R."/>
            <person name="Powell A.J."/>
            <person name="Paulsen I.T."/>
            <person name="Elbourne L.D.H."/>
            <person name="Baker S.E."/>
            <person name="Magnuson J."/>
            <person name="LaBoissiere S."/>
            <person name="Clutterbuck A.J."/>
            <person name="Martinez D."/>
            <person name="Wogulis M."/>
            <person name="de Leon A.L."/>
            <person name="Rey M.W."/>
            <person name="Tsang A."/>
        </authorList>
    </citation>
    <scope>NUCLEOTIDE SEQUENCE [LARGE SCALE GENOMIC DNA]</scope>
    <source>
        <strain evidence="3">ATCC 42464 / BCRC 31852 / DSM 1799</strain>
    </source>
</reference>
<organism evidence="2 3">
    <name type="scientific">Thermothelomyces thermophilus (strain ATCC 42464 / BCRC 31852 / DSM 1799)</name>
    <name type="common">Sporotrichum thermophile</name>
    <dbReference type="NCBI Taxonomy" id="573729"/>
    <lineage>
        <taxon>Eukaryota</taxon>
        <taxon>Fungi</taxon>
        <taxon>Dikarya</taxon>
        <taxon>Ascomycota</taxon>
        <taxon>Pezizomycotina</taxon>
        <taxon>Sordariomycetes</taxon>
        <taxon>Sordariomycetidae</taxon>
        <taxon>Sordariales</taxon>
        <taxon>Chaetomiaceae</taxon>
        <taxon>Thermothelomyces</taxon>
    </lineage>
</organism>
<name>G2QH09_THET4</name>
<dbReference type="RefSeq" id="XP_003663914.1">
    <property type="nucleotide sequence ID" value="XM_003663866.1"/>
</dbReference>
<dbReference type="InParanoid" id="G2QH09"/>
<dbReference type="KEGG" id="mtm:MYCTH_95235"/>
<feature type="region of interest" description="Disordered" evidence="1">
    <location>
        <begin position="584"/>
        <end position="612"/>
    </location>
</feature>
<dbReference type="AlphaFoldDB" id="G2QH09"/>
<gene>
    <name evidence="2" type="ORF">MYCTH_95235</name>
</gene>
<dbReference type="Proteomes" id="UP000007322">
    <property type="component" value="Chromosome 4"/>
</dbReference>
<keyword evidence="3" id="KW-1185">Reference proteome</keyword>
<dbReference type="HOGENOM" id="CLU_430325_0_0_1"/>
<dbReference type="eggNOG" id="ENOG502RY35">
    <property type="taxonomic scope" value="Eukaryota"/>
</dbReference>
<dbReference type="OrthoDB" id="1431934at2759"/>
<evidence type="ECO:0000313" key="2">
    <source>
        <dbReference type="EMBL" id="AEO58669.1"/>
    </source>
</evidence>
<accession>G2QH09</accession>
<evidence type="ECO:0000256" key="1">
    <source>
        <dbReference type="SAM" id="MobiDB-lite"/>
    </source>
</evidence>
<dbReference type="EMBL" id="CP003005">
    <property type="protein sequence ID" value="AEO58669.1"/>
    <property type="molecule type" value="Genomic_DNA"/>
</dbReference>
<evidence type="ECO:0000313" key="3">
    <source>
        <dbReference type="Proteomes" id="UP000007322"/>
    </source>
</evidence>
<proteinExistence type="predicted"/>
<dbReference type="VEuPathDB" id="FungiDB:MYCTH_95235"/>
<dbReference type="GeneID" id="11510264"/>
<protein>
    <submittedName>
        <fullName evidence="2">Uncharacterized protein</fullName>
    </submittedName>
</protein>
<feature type="compositionally biased region" description="Basic and acidic residues" evidence="1">
    <location>
        <begin position="589"/>
        <end position="607"/>
    </location>
</feature>
<sequence length="636" mass="71381">MTACFSRTGVVAYRDYDKHDKFTEWSGWHSRDAHQSETSQEALLSFVRDLRMHGGADWAEAIKTGLALAYEHMRLEAKTVILLYCDAPPHTEVDGGSIDKFASENEENVFSYLPTFRARTVCNDRLNPARDQLISRFGLRVSRMEDAEKKERLNRLLEASYDFAADIAEMIKAVPDESRYLCVCLEQTVRFSQSENAADDANDDSMESSRDELLEIGRSIPMAMAQQEHGRNFWSLLLHLVLPGTMLAARPAALLAAFSVRMGIQPLQEVAYKELVAWRDNWNTLDIPETWNVNCLSLLLEADQKYWLAVAEGHPGAGSKALLTEEDRELFDVLVSYKLLEMNLDMELMAEVGWSPEKNKAPLGPVVTCQVCQFPRSVTMMAPRCLFSAADTDTTLGTWVECPMKTCRAQYVVYNPPRLHVRPKCHYCRQEGITSKSDPNYETITTAPCVECTKCKSRVIWAAAYRPSSFDPSTYQCPACPAGTPSTIITAEATPLILASENGTAWLLRNDGATIRDRWNLSLQRLLPASIPVALTIRGKPVHNAAALVATLRQWIAARRIQARACSLCFASAAHRDLRLACGGRRRSGHQDAPRPRLRRGDGEGGRMRPRQVRVWEAPADTLGEIYQHMTQVHQT</sequence>